<evidence type="ECO:0000256" key="4">
    <source>
        <dbReference type="ARBA" id="ARBA00023295"/>
    </source>
</evidence>
<dbReference type="Proteomes" id="UP000704068">
    <property type="component" value="Unassembled WGS sequence"/>
</dbReference>
<dbReference type="PANTHER" id="PTHR34135:SF2">
    <property type="entry name" value="LYSOZYME"/>
    <property type="match status" value="1"/>
</dbReference>
<evidence type="ECO:0000313" key="5">
    <source>
        <dbReference type="EMBL" id="MBF0970300.1"/>
    </source>
</evidence>
<dbReference type="InterPro" id="IPR017853">
    <property type="entry name" value="GH"/>
</dbReference>
<sequence length="769" mass="88233">MSHKRRSPIGKQILRSRRLRRRVRRKVGARLTWCRRYWWAVLAVLLFSLCAWVFIPNGLQRQLKGVALIEAEVCYRVTSSEGDTLYIEGTTTDSIAPKVDVRPDSIYKKTTATGFFVSNAGHLVTTRRLQARLPEKLPNETLQVRLQMLAKALKAEMSKQKILRRELDNYAHSHTVVDGGYNNVMTLRDSIIRRQVKTDLLLQLVLKMLPSKHLAAKRVENYRITTKQEVENSIVARHYKAHYTGDQTAHLILLQLDAERLPKEAHRFVIYRFNPQAWAFGQGAHYFLGYQLMTPEEASTALPDAAKTTQPNLTLAEGGPMLNQFGQVCGVVGFGKTNVGDELSQLFYSNHSYLLSVFDNWLKGIDLWFRQPRAFATDSLRLTAPLLTNVAGWQQLADRYVVRSLADGHYTGSFLNGVRVGSGRMQYADGSVYAGQWLKDKREGLGVYIDKRGRIYTGQWKADTLYQGSCRTESDFYVGGIDKTFRRTGFGVFTNEQGDYYEGLWRKGKRNGFGIGLSLHHIVRAGIWRKGRFLGEQMVYNADRVYGIDISRHQHEQGKQRFSIDFSQLRITSLGTLPRKVKGKINYPVTFVYVKATEGTTLYNKYYKSDLESALQNGLHAGAYHFFSTHTPPTEQATFFLKQTHGKRGDLAPMLDVEPSHKQIERIGGRDVLFNRMLQWLHIVELRTGRRPVLYVSQLFVNDYLSYAPESLLKYKMWIARYSEYKPYVHLEYWQLTPEGRVRGIHGEVDINIFNGSKAQFLKKMVHTP</sequence>
<dbReference type="SMART" id="SM00641">
    <property type="entry name" value="Glyco_25"/>
    <property type="match status" value="1"/>
</dbReference>
<dbReference type="GO" id="GO:0009253">
    <property type="term" value="P:peptidoglycan catabolic process"/>
    <property type="evidence" value="ECO:0007669"/>
    <property type="project" value="InterPro"/>
</dbReference>
<keyword evidence="3" id="KW-0378">Hydrolase</keyword>
<dbReference type="GO" id="GO:0003796">
    <property type="term" value="F:lysozyme activity"/>
    <property type="evidence" value="ECO:0007669"/>
    <property type="project" value="InterPro"/>
</dbReference>
<dbReference type="SUPFAM" id="SSF51445">
    <property type="entry name" value="(Trans)glycosidases"/>
    <property type="match status" value="1"/>
</dbReference>
<gene>
    <name evidence="5" type="ORF">HXK21_04585</name>
</gene>
<dbReference type="SMART" id="SM00698">
    <property type="entry name" value="MORN"/>
    <property type="match status" value="3"/>
</dbReference>
<reference evidence="5" key="1">
    <citation type="submission" date="2020-04" db="EMBL/GenBank/DDBJ databases">
        <title>Deep metagenomics examines the oral microbiome during advanced dental caries in children, revealing novel taxa and co-occurrences with host molecules.</title>
        <authorList>
            <person name="Baker J.L."/>
            <person name="Morton J.T."/>
            <person name="Dinis M."/>
            <person name="Alvarez R."/>
            <person name="Tran N.C."/>
            <person name="Knight R."/>
            <person name="Edlund A."/>
        </authorList>
    </citation>
    <scope>NUCLEOTIDE SEQUENCE</scope>
    <source>
        <strain evidence="5">JCVI_34_bin.1</strain>
    </source>
</reference>
<evidence type="ECO:0000256" key="2">
    <source>
        <dbReference type="ARBA" id="ARBA00022737"/>
    </source>
</evidence>
<dbReference type="Pfam" id="PF02493">
    <property type="entry name" value="MORN"/>
    <property type="match status" value="3"/>
</dbReference>
<dbReference type="AlphaFoldDB" id="A0A929WXK4"/>
<dbReference type="Gene3D" id="2.20.110.10">
    <property type="entry name" value="Histone H3 K4-specific methyltransferase SET7/9 N-terminal domain"/>
    <property type="match status" value="1"/>
</dbReference>
<dbReference type="Gene3D" id="3.20.20.80">
    <property type="entry name" value="Glycosidases"/>
    <property type="match status" value="1"/>
</dbReference>
<name>A0A929WXK4_9BACT</name>
<organism evidence="5 6">
    <name type="scientific">Alloprevotella tannerae</name>
    <dbReference type="NCBI Taxonomy" id="76122"/>
    <lineage>
        <taxon>Bacteria</taxon>
        <taxon>Pseudomonadati</taxon>
        <taxon>Bacteroidota</taxon>
        <taxon>Bacteroidia</taxon>
        <taxon>Bacteroidales</taxon>
        <taxon>Prevotellaceae</taxon>
        <taxon>Alloprevotella</taxon>
    </lineage>
</organism>
<comment type="similarity">
    <text evidence="1">Belongs to the glycosyl hydrolase 25 family.</text>
</comment>
<keyword evidence="2" id="KW-0677">Repeat</keyword>
<evidence type="ECO:0000256" key="1">
    <source>
        <dbReference type="ARBA" id="ARBA00010646"/>
    </source>
</evidence>
<dbReference type="Pfam" id="PF01183">
    <property type="entry name" value="Glyco_hydro_25"/>
    <property type="match status" value="1"/>
</dbReference>
<dbReference type="InterPro" id="IPR002053">
    <property type="entry name" value="Glyco_hydro_25"/>
</dbReference>
<dbReference type="SUPFAM" id="SSF82185">
    <property type="entry name" value="Histone H3 K4-specific methyltransferase SET7/9 N-terminal domain"/>
    <property type="match status" value="1"/>
</dbReference>
<evidence type="ECO:0000313" key="6">
    <source>
        <dbReference type="Proteomes" id="UP000704068"/>
    </source>
</evidence>
<protein>
    <recommendedName>
        <fullName evidence="7">Glycosyl hydrolase family 25</fullName>
    </recommendedName>
</protein>
<evidence type="ECO:0008006" key="7">
    <source>
        <dbReference type="Google" id="ProtNLM"/>
    </source>
</evidence>
<dbReference type="RefSeq" id="WP_303763625.1">
    <property type="nucleotide sequence ID" value="NZ_JABZGR010000010.1"/>
</dbReference>
<dbReference type="InterPro" id="IPR018077">
    <property type="entry name" value="Glyco_hydro_fam25_subgr"/>
</dbReference>
<dbReference type="PROSITE" id="PS51904">
    <property type="entry name" value="GLYCOSYL_HYDROL_F25_2"/>
    <property type="match status" value="1"/>
</dbReference>
<keyword evidence="4" id="KW-0326">Glycosidase</keyword>
<dbReference type="GO" id="GO:0016998">
    <property type="term" value="P:cell wall macromolecule catabolic process"/>
    <property type="evidence" value="ECO:0007669"/>
    <property type="project" value="InterPro"/>
</dbReference>
<dbReference type="InterPro" id="IPR003409">
    <property type="entry name" value="MORN"/>
</dbReference>
<dbReference type="PANTHER" id="PTHR34135">
    <property type="entry name" value="LYSOZYME"/>
    <property type="match status" value="1"/>
</dbReference>
<evidence type="ECO:0000256" key="3">
    <source>
        <dbReference type="ARBA" id="ARBA00022801"/>
    </source>
</evidence>
<dbReference type="EMBL" id="JABZGR010000010">
    <property type="protein sequence ID" value="MBF0970300.1"/>
    <property type="molecule type" value="Genomic_DNA"/>
</dbReference>
<accession>A0A929WXK4</accession>
<comment type="caution">
    <text evidence="5">The sequence shown here is derived from an EMBL/GenBank/DDBJ whole genome shotgun (WGS) entry which is preliminary data.</text>
</comment>
<proteinExistence type="inferred from homology"/>
<dbReference type="GO" id="GO:0016052">
    <property type="term" value="P:carbohydrate catabolic process"/>
    <property type="evidence" value="ECO:0007669"/>
    <property type="project" value="TreeGrafter"/>
</dbReference>